<sequence>MQHTAESAGLAKYPAHTINLIPASRPGPDAPRTSSVRVWEDTGTGQAHGIWEMQPGTLTGVEGPETVVVLEGSATVASERTGERVDVSAGDLLVLAADESCTWVVHERVRKFFVINPSLAAR</sequence>
<dbReference type="EMBL" id="JAKLTQ010000007">
    <property type="protein sequence ID" value="MCG2622601.1"/>
    <property type="molecule type" value="Genomic_DNA"/>
</dbReference>
<dbReference type="Proteomes" id="UP001165368">
    <property type="component" value="Unassembled WGS sequence"/>
</dbReference>
<dbReference type="InterPro" id="IPR008579">
    <property type="entry name" value="UGlyAH_Cupin_dom"/>
</dbReference>
<proteinExistence type="predicted"/>
<dbReference type="Gene3D" id="2.60.120.10">
    <property type="entry name" value="Jelly Rolls"/>
    <property type="match status" value="1"/>
</dbReference>
<gene>
    <name evidence="2" type="ORF">LVY72_11835</name>
</gene>
<organism evidence="2 3">
    <name type="scientific">Arthrobacter hankyongi</name>
    <dbReference type="NCBI Taxonomy" id="2904801"/>
    <lineage>
        <taxon>Bacteria</taxon>
        <taxon>Bacillati</taxon>
        <taxon>Actinomycetota</taxon>
        <taxon>Actinomycetes</taxon>
        <taxon>Micrococcales</taxon>
        <taxon>Micrococcaceae</taxon>
        <taxon>Arthrobacter</taxon>
    </lineage>
</organism>
<evidence type="ECO:0000313" key="2">
    <source>
        <dbReference type="EMBL" id="MCG2622601.1"/>
    </source>
</evidence>
<dbReference type="InterPro" id="IPR014710">
    <property type="entry name" value="RmlC-like_jellyroll"/>
</dbReference>
<feature type="domain" description="(S)-ureidoglycine aminohydrolase cupin" evidence="1">
    <location>
        <begin position="47"/>
        <end position="113"/>
    </location>
</feature>
<dbReference type="RefSeq" id="WP_237821060.1">
    <property type="nucleotide sequence ID" value="NZ_JAKLTQ010000007.1"/>
</dbReference>
<keyword evidence="3" id="KW-1185">Reference proteome</keyword>
<name>A0ABS9L7F1_9MICC</name>
<dbReference type="InterPro" id="IPR011051">
    <property type="entry name" value="RmlC_Cupin_sf"/>
</dbReference>
<accession>A0ABS9L7F1</accession>
<protein>
    <submittedName>
        <fullName evidence="2">Cupin domain-containing protein</fullName>
    </submittedName>
</protein>
<reference evidence="2" key="1">
    <citation type="submission" date="2022-01" db="EMBL/GenBank/DDBJ databases">
        <authorList>
            <person name="Jo J.-H."/>
            <person name="Im W.-T."/>
        </authorList>
    </citation>
    <scope>NUCLEOTIDE SEQUENCE</scope>
    <source>
        <strain evidence="2">I2-34</strain>
    </source>
</reference>
<comment type="caution">
    <text evidence="2">The sequence shown here is derived from an EMBL/GenBank/DDBJ whole genome shotgun (WGS) entry which is preliminary data.</text>
</comment>
<evidence type="ECO:0000259" key="1">
    <source>
        <dbReference type="Pfam" id="PF05899"/>
    </source>
</evidence>
<evidence type="ECO:0000313" key="3">
    <source>
        <dbReference type="Proteomes" id="UP001165368"/>
    </source>
</evidence>
<dbReference type="SUPFAM" id="SSF51182">
    <property type="entry name" value="RmlC-like cupins"/>
    <property type="match status" value="1"/>
</dbReference>
<dbReference type="Pfam" id="PF05899">
    <property type="entry name" value="Cupin_3"/>
    <property type="match status" value="1"/>
</dbReference>